<gene>
    <name evidence="1" type="ORF">BV394_09930</name>
</gene>
<dbReference type="AlphaFoldDB" id="A0A1U7DJ39"/>
<accession>A0A1U7DJ39</accession>
<name>A0A1U7DJ39_9RHOB</name>
<protein>
    <submittedName>
        <fullName evidence="1">Uncharacterized protein</fullName>
    </submittedName>
</protein>
<dbReference type="STRING" id="1267768.BV394_09930"/>
<sequence length="249" mass="26176">MSSDLALLAGAALLLPLFPFSILAVAVFERIGNGTLRSLLLLVCLLPGAAVLDRAGFIPPDWMLAWAMLTAVFYAWRAVALQDARLWVVFLAVSSGALLWAGAGHDGLLWKALGLGLPLAMMSVLVELIERRFGAAHAGMDLRLATAAPKLSALFVAALLAVIAMPVSPSFFTMLALVVDQSRLSAPTTLAILGCWILWSWSAARLFAGIAVGPRRERTDDIPAGLARIYGAGFVGLGATGIVLGGMLL</sequence>
<dbReference type="OrthoDB" id="5765025at2"/>
<keyword evidence="2" id="KW-1185">Reference proteome</keyword>
<reference evidence="1 2" key="1">
    <citation type="submission" date="2017-01" db="EMBL/GenBank/DDBJ databases">
        <title>Genomic analysis of Xuhuaishuia manganoxidans DY6-4.</title>
        <authorList>
            <person name="Wang X."/>
        </authorList>
    </citation>
    <scope>NUCLEOTIDE SEQUENCE [LARGE SCALE GENOMIC DNA]</scope>
    <source>
        <strain evidence="1 2">DY6-4</strain>
    </source>
</reference>
<evidence type="ECO:0000313" key="2">
    <source>
        <dbReference type="Proteomes" id="UP000187266"/>
    </source>
</evidence>
<proteinExistence type="predicted"/>
<evidence type="ECO:0000313" key="1">
    <source>
        <dbReference type="EMBL" id="APX89996.1"/>
    </source>
</evidence>
<accession>A0A2M9DAP5</accession>
<dbReference type="RefSeq" id="WP_076980017.1">
    <property type="nucleotide sequence ID" value="NZ_CP019124.1"/>
</dbReference>
<organism evidence="1 2">
    <name type="scientific">Brevirhabdus pacifica</name>
    <dbReference type="NCBI Taxonomy" id="1267768"/>
    <lineage>
        <taxon>Bacteria</taxon>
        <taxon>Pseudomonadati</taxon>
        <taxon>Pseudomonadota</taxon>
        <taxon>Alphaproteobacteria</taxon>
        <taxon>Rhodobacterales</taxon>
        <taxon>Paracoccaceae</taxon>
        <taxon>Brevirhabdus</taxon>
    </lineage>
</organism>
<dbReference type="EMBL" id="CP019124">
    <property type="protein sequence ID" value="APX89996.1"/>
    <property type="molecule type" value="Genomic_DNA"/>
</dbReference>
<dbReference type="Proteomes" id="UP000187266">
    <property type="component" value="Chromosome"/>
</dbReference>